<reference evidence="2" key="1">
    <citation type="submission" date="2022-10" db="EMBL/GenBank/DDBJ databases">
        <title>The complete genomes of actinobacterial strains from the NBC collection.</title>
        <authorList>
            <person name="Joergensen T.S."/>
            <person name="Alvarez Arevalo M."/>
            <person name="Sterndorff E.B."/>
            <person name="Faurdal D."/>
            <person name="Vuksanovic O."/>
            <person name="Mourched A.-S."/>
            <person name="Charusanti P."/>
            <person name="Shaw S."/>
            <person name="Blin K."/>
            <person name="Weber T."/>
        </authorList>
    </citation>
    <scope>NUCLEOTIDE SEQUENCE</scope>
    <source>
        <strain evidence="2">NBC_00248</strain>
    </source>
</reference>
<dbReference type="EMBL" id="CP108090">
    <property type="protein sequence ID" value="WUQ17434.1"/>
    <property type="molecule type" value="Genomic_DNA"/>
</dbReference>
<protein>
    <submittedName>
        <fullName evidence="2">Uncharacterized protein</fullName>
    </submittedName>
</protein>
<proteinExistence type="predicted"/>
<evidence type="ECO:0000313" key="3">
    <source>
        <dbReference type="Proteomes" id="UP001432039"/>
    </source>
</evidence>
<dbReference type="Proteomes" id="UP001432039">
    <property type="component" value="Chromosome"/>
</dbReference>
<evidence type="ECO:0000256" key="1">
    <source>
        <dbReference type="SAM" id="Coils"/>
    </source>
</evidence>
<keyword evidence="1" id="KW-0175">Coiled coil</keyword>
<accession>A0ABZ1TNN5</accession>
<name>A0ABZ1TNN5_STRVG</name>
<feature type="coiled-coil region" evidence="1">
    <location>
        <begin position="1"/>
        <end position="46"/>
    </location>
</feature>
<organism evidence="2 3">
    <name type="scientific">Streptomyces virginiae</name>
    <name type="common">Streptomyces cinnamonensis</name>
    <dbReference type="NCBI Taxonomy" id="1961"/>
    <lineage>
        <taxon>Bacteria</taxon>
        <taxon>Bacillati</taxon>
        <taxon>Actinomycetota</taxon>
        <taxon>Actinomycetes</taxon>
        <taxon>Kitasatosporales</taxon>
        <taxon>Streptomycetaceae</taxon>
        <taxon>Streptomyces</taxon>
    </lineage>
</organism>
<dbReference type="RefSeq" id="WP_328965655.1">
    <property type="nucleotide sequence ID" value="NZ_CP108090.1"/>
</dbReference>
<keyword evidence="3" id="KW-1185">Reference proteome</keyword>
<evidence type="ECO:0000313" key="2">
    <source>
        <dbReference type="EMBL" id="WUQ17434.1"/>
    </source>
</evidence>
<sequence>MTRLRKELREFRREKAGEVRELKTTVATYANQIQVLALRNAELEADATALRGQIADATGGTVRPLRTSSTT</sequence>
<gene>
    <name evidence="2" type="ORF">OG517_42035</name>
</gene>